<feature type="compositionally biased region" description="Basic and acidic residues" evidence="1">
    <location>
        <begin position="45"/>
        <end position="59"/>
    </location>
</feature>
<feature type="compositionally biased region" description="Basic and acidic residues" evidence="1">
    <location>
        <begin position="1"/>
        <end position="12"/>
    </location>
</feature>
<feature type="non-terminal residue" evidence="2">
    <location>
        <position position="229"/>
    </location>
</feature>
<evidence type="ECO:0000256" key="1">
    <source>
        <dbReference type="SAM" id="MobiDB-lite"/>
    </source>
</evidence>
<dbReference type="AlphaFoldDB" id="A0A0B6YSP2"/>
<feature type="compositionally biased region" description="Basic and acidic residues" evidence="1">
    <location>
        <begin position="122"/>
        <end position="143"/>
    </location>
</feature>
<feature type="compositionally biased region" description="Basic residues" evidence="1">
    <location>
        <begin position="60"/>
        <end position="69"/>
    </location>
</feature>
<gene>
    <name evidence="2" type="primary">ORF34253</name>
</gene>
<proteinExistence type="predicted"/>
<feature type="region of interest" description="Disordered" evidence="1">
    <location>
        <begin position="200"/>
        <end position="229"/>
    </location>
</feature>
<sequence>PNSESSGKKFFKDTVPNMYSSSDEECPPQENKTEIVKKIYSSARVKQDKDTSNGEESRRNRLFKAHKKSLPPPAPSKLCTTTATSRQALPGCDPDRLSLQGDKVAIPVTSSSSSDLSDIEDSGEKILKTSPEAKSEQKTESKTTESVPAQVKSKPITNKQTLPSSPSLSLTCLPWLAESNGHNHSRKKSAAKQTMLKKLGVSTGNGLLTPPKNGKTPSLGKISREDTTK</sequence>
<evidence type="ECO:0000313" key="2">
    <source>
        <dbReference type="EMBL" id="CEK58806.1"/>
    </source>
</evidence>
<dbReference type="EMBL" id="HACG01011941">
    <property type="protein sequence ID" value="CEK58806.1"/>
    <property type="molecule type" value="Transcribed_RNA"/>
</dbReference>
<protein>
    <submittedName>
        <fullName evidence="2">Uncharacterized protein</fullName>
    </submittedName>
</protein>
<feature type="non-terminal residue" evidence="2">
    <location>
        <position position="1"/>
    </location>
</feature>
<reference evidence="2" key="1">
    <citation type="submission" date="2014-12" db="EMBL/GenBank/DDBJ databases">
        <title>Insight into the proteome of Arion vulgaris.</title>
        <authorList>
            <person name="Aradska J."/>
            <person name="Bulat T."/>
            <person name="Smidak R."/>
            <person name="Sarate P."/>
            <person name="Gangsoo J."/>
            <person name="Sialana F."/>
            <person name="Bilban M."/>
            <person name="Lubec G."/>
        </authorList>
    </citation>
    <scope>NUCLEOTIDE SEQUENCE</scope>
    <source>
        <tissue evidence="2">Skin</tissue>
    </source>
</reference>
<feature type="region of interest" description="Disordered" evidence="1">
    <location>
        <begin position="1"/>
        <end position="169"/>
    </location>
</feature>
<organism evidence="2">
    <name type="scientific">Arion vulgaris</name>
    <dbReference type="NCBI Taxonomy" id="1028688"/>
    <lineage>
        <taxon>Eukaryota</taxon>
        <taxon>Metazoa</taxon>
        <taxon>Spiralia</taxon>
        <taxon>Lophotrochozoa</taxon>
        <taxon>Mollusca</taxon>
        <taxon>Gastropoda</taxon>
        <taxon>Heterobranchia</taxon>
        <taxon>Euthyneura</taxon>
        <taxon>Panpulmonata</taxon>
        <taxon>Eupulmonata</taxon>
        <taxon>Stylommatophora</taxon>
        <taxon>Helicina</taxon>
        <taxon>Arionoidea</taxon>
        <taxon>Arionidae</taxon>
        <taxon>Arion</taxon>
    </lineage>
</organism>
<accession>A0A0B6YSP2</accession>
<name>A0A0B6YSP2_9EUPU</name>